<reference evidence="2 3" key="1">
    <citation type="submission" date="2018-06" db="EMBL/GenBank/DDBJ databases">
        <title>WGS assembly of Brassica rapa FPsc.</title>
        <authorList>
            <person name="Bowman J."/>
            <person name="Kohchi T."/>
            <person name="Yamato K."/>
            <person name="Jenkins J."/>
            <person name="Shu S."/>
            <person name="Ishizaki K."/>
            <person name="Yamaoka S."/>
            <person name="Nishihama R."/>
            <person name="Nakamura Y."/>
            <person name="Berger F."/>
            <person name="Adam C."/>
            <person name="Aki S."/>
            <person name="Althoff F."/>
            <person name="Araki T."/>
            <person name="Arteaga-Vazquez M."/>
            <person name="Balasubrmanian S."/>
            <person name="Bauer D."/>
            <person name="Boehm C."/>
            <person name="Briginshaw L."/>
            <person name="Caballero-Perez J."/>
            <person name="Catarino B."/>
            <person name="Chen F."/>
            <person name="Chiyoda S."/>
            <person name="Chovatia M."/>
            <person name="Davies K."/>
            <person name="Delmans M."/>
            <person name="Demura T."/>
            <person name="Dierschke T."/>
            <person name="Dolan L."/>
            <person name="Dorantes-Acosta A."/>
            <person name="Eklund D."/>
            <person name="Florent S."/>
            <person name="Flores-Sandoval E."/>
            <person name="Fujiyama A."/>
            <person name="Fukuzawa H."/>
            <person name="Galik B."/>
            <person name="Grimanelli D."/>
            <person name="Grimwood J."/>
            <person name="Grossniklaus U."/>
            <person name="Hamada T."/>
            <person name="Haseloff J."/>
            <person name="Hetherington A."/>
            <person name="Higo A."/>
            <person name="Hirakawa Y."/>
            <person name="Hundley H."/>
            <person name="Ikeda Y."/>
            <person name="Inoue K."/>
            <person name="Inoue S."/>
            <person name="Ishida S."/>
            <person name="Jia Q."/>
            <person name="Kakita M."/>
            <person name="Kanazawa T."/>
            <person name="Kawai Y."/>
            <person name="Kawashima T."/>
            <person name="Kennedy M."/>
            <person name="Kinose K."/>
            <person name="Kinoshita T."/>
            <person name="Kohara Y."/>
            <person name="Koide E."/>
            <person name="Komatsu K."/>
            <person name="Kopischke S."/>
            <person name="Kubo M."/>
            <person name="Kyozuka J."/>
            <person name="Lagercrantz U."/>
            <person name="Lin S."/>
            <person name="Lindquist E."/>
            <person name="Lipzen A."/>
            <person name="Lu C."/>
            <person name="Luna E."/>
            <person name="Martienssen R."/>
            <person name="Minamino N."/>
            <person name="Mizutani M."/>
            <person name="Mizutani M."/>
            <person name="Mochizuki N."/>
            <person name="Monte I."/>
            <person name="Mosher R."/>
            <person name="Nagasaki H."/>
            <person name="Nakagami H."/>
            <person name="Naramoto S."/>
            <person name="Nishitani K."/>
            <person name="Ohtani M."/>
            <person name="Okamoto T."/>
            <person name="Okumura M."/>
            <person name="Phillips J."/>
            <person name="Pollak B."/>
            <person name="Reinders A."/>
            <person name="Roevekamp M."/>
            <person name="Sano R."/>
            <person name="Sawa S."/>
            <person name="Schmid M."/>
            <person name="Shirakawa M."/>
            <person name="Solano R."/>
            <person name="Spunde A."/>
            <person name="Suetsugu N."/>
            <person name="Sugano S."/>
            <person name="Sugiyama A."/>
            <person name="Sun R."/>
            <person name="Suzuki Y."/>
            <person name="Takenaka M."/>
            <person name="Takezawa D."/>
            <person name="Tomogane H."/>
            <person name="Tsuzuki M."/>
            <person name="Ueda T."/>
            <person name="Umeda M."/>
            <person name="Ward J."/>
            <person name="Watanabe Y."/>
            <person name="Yazaki K."/>
            <person name="Yokoyama R."/>
            <person name="Yoshitake Y."/>
            <person name="Yotsui I."/>
            <person name="Zachgo S."/>
            <person name="Schmutz J."/>
        </authorList>
    </citation>
    <scope>NUCLEOTIDE SEQUENCE [LARGE SCALE GENOMIC DNA]</scope>
    <source>
        <strain evidence="3">cv. B-3</strain>
    </source>
</reference>
<dbReference type="AlphaFoldDB" id="A0A398ATP1"/>
<gene>
    <name evidence="2" type="ORF">BRARA_A01746</name>
</gene>
<dbReference type="EMBL" id="CM010628">
    <property type="protein sequence ID" value="RID78970.1"/>
    <property type="molecule type" value="Genomic_DNA"/>
</dbReference>
<sequence length="71" mass="7808">MMRRKRPEKGTVSTQPVVGESDEQLPVTLSSTPEVKSYLVVTGTSPTGSPWAQNKSRAIMANFDFFAHLVL</sequence>
<proteinExistence type="predicted"/>
<feature type="region of interest" description="Disordered" evidence="1">
    <location>
        <begin position="1"/>
        <end position="26"/>
    </location>
</feature>
<evidence type="ECO:0000256" key="1">
    <source>
        <dbReference type="SAM" id="MobiDB-lite"/>
    </source>
</evidence>
<evidence type="ECO:0000313" key="3">
    <source>
        <dbReference type="Proteomes" id="UP000264353"/>
    </source>
</evidence>
<organism evidence="2 3">
    <name type="scientific">Brassica campestris</name>
    <name type="common">Field mustard</name>
    <dbReference type="NCBI Taxonomy" id="3711"/>
    <lineage>
        <taxon>Eukaryota</taxon>
        <taxon>Viridiplantae</taxon>
        <taxon>Streptophyta</taxon>
        <taxon>Embryophyta</taxon>
        <taxon>Tracheophyta</taxon>
        <taxon>Spermatophyta</taxon>
        <taxon>Magnoliopsida</taxon>
        <taxon>eudicotyledons</taxon>
        <taxon>Gunneridae</taxon>
        <taxon>Pentapetalae</taxon>
        <taxon>rosids</taxon>
        <taxon>malvids</taxon>
        <taxon>Brassicales</taxon>
        <taxon>Brassicaceae</taxon>
        <taxon>Brassiceae</taxon>
        <taxon>Brassica</taxon>
    </lineage>
</organism>
<accession>A0A398ATP1</accession>
<evidence type="ECO:0000313" key="2">
    <source>
        <dbReference type="EMBL" id="RID78970.1"/>
    </source>
</evidence>
<protein>
    <submittedName>
        <fullName evidence="2">Uncharacterized protein</fullName>
    </submittedName>
</protein>
<dbReference type="Proteomes" id="UP000264353">
    <property type="component" value="Chromosome A1"/>
</dbReference>
<name>A0A398ATP1_BRACM</name>